<organism evidence="2 3">
    <name type="scientific">Thermoanaerobacterium thermosaccharolyticum</name>
    <name type="common">Clostridium thermosaccharolyticum</name>
    <dbReference type="NCBI Taxonomy" id="1517"/>
    <lineage>
        <taxon>Bacteria</taxon>
        <taxon>Bacillati</taxon>
        <taxon>Bacillota</taxon>
        <taxon>Clostridia</taxon>
        <taxon>Thermoanaerobacterales</taxon>
        <taxon>Thermoanaerobacteraceae</taxon>
        <taxon>Thermoanaerobacterium</taxon>
    </lineage>
</organism>
<sequence>MKGRDILLNKKGIDITKCLDIFLHTLPYSVLIKPFKTDKNLQKKLAGFRLNEKSSPPTKIVPILRQEILKGNFNYEDFVKEWKVLHGDLYEKICSMESKEIAKRIDELCDEYGNDNVVSALLIDNREDLGDIINKAIKPEDVQMQDSGKGSSQKEDDDIYKKLKKLEKEVEKLHGKLIKEEKKNIIEVDNLKKALENKEKEIASLNKKLEDLKQEKKRLETLLEHIGLEFDKHIIKLINENVSKDKKNENLKLSLNKTLMDLYQDNQEVKKYFLEIKEILSQLEKKIAIVDVGVLDEQSAVSLEDDDYSLLDDLSKMLKNS</sequence>
<evidence type="ECO:0000313" key="3">
    <source>
        <dbReference type="Proteomes" id="UP000214975"/>
    </source>
</evidence>
<keyword evidence="2" id="KW-0966">Cell projection</keyword>
<evidence type="ECO:0000313" key="2">
    <source>
        <dbReference type="EMBL" id="AST58157.1"/>
    </source>
</evidence>
<reference evidence="2 3" key="1">
    <citation type="submission" date="2016-08" db="EMBL/GenBank/DDBJ databases">
        <title>A novel genetic cassette of butanologenic Thermoanaerobacterium thermosaccharolyticum that directly convert cellulose to butanol.</title>
        <authorList>
            <person name="Li T."/>
            <person name="He J."/>
        </authorList>
    </citation>
    <scope>NUCLEOTIDE SEQUENCE [LARGE SCALE GENOMIC DNA]</scope>
    <source>
        <strain evidence="2 3">TG57</strain>
    </source>
</reference>
<keyword evidence="1" id="KW-0175">Coiled coil</keyword>
<protein>
    <submittedName>
        <fullName evidence="2">Flagellar biosynthesis protein</fullName>
    </submittedName>
</protein>
<dbReference type="Proteomes" id="UP000214975">
    <property type="component" value="Chromosome"/>
</dbReference>
<gene>
    <name evidence="2" type="ORF">Thert_02233</name>
</gene>
<proteinExistence type="predicted"/>
<dbReference type="AlphaFoldDB" id="A0A223I0I4"/>
<accession>A0A223I0I4</accession>
<feature type="coiled-coil region" evidence="1">
    <location>
        <begin position="163"/>
        <end position="229"/>
    </location>
</feature>
<evidence type="ECO:0000256" key="1">
    <source>
        <dbReference type="SAM" id="Coils"/>
    </source>
</evidence>
<keyword evidence="2" id="KW-0969">Cilium</keyword>
<dbReference type="EMBL" id="CP016893">
    <property type="protein sequence ID" value="AST58157.1"/>
    <property type="molecule type" value="Genomic_DNA"/>
</dbReference>
<name>A0A223I0I4_THETR</name>
<keyword evidence="2" id="KW-0282">Flagellum</keyword>